<accession>A0ABY0RBS0</accession>
<gene>
    <name evidence="1" type="ORF">SAMN04490208_0669</name>
</gene>
<evidence type="ECO:0000313" key="2">
    <source>
        <dbReference type="Proteomes" id="UP000181903"/>
    </source>
</evidence>
<dbReference type="Proteomes" id="UP000181903">
    <property type="component" value="Chromosome I"/>
</dbReference>
<reference evidence="1 2" key="1">
    <citation type="submission" date="2016-10" db="EMBL/GenBank/DDBJ databases">
        <authorList>
            <person name="Varghese N."/>
            <person name="Submissions S."/>
        </authorList>
    </citation>
    <scope>NUCLEOTIDE SEQUENCE [LARGE SCALE GENOMIC DNA]</scope>
    <source>
        <strain evidence="1 2">BS2776</strain>
    </source>
</reference>
<protein>
    <submittedName>
        <fullName evidence="1">Uncharacterized protein</fullName>
    </submittedName>
</protein>
<organism evidence="1 2">
    <name type="scientific">Pseudomonas poae</name>
    <dbReference type="NCBI Taxonomy" id="200451"/>
    <lineage>
        <taxon>Bacteria</taxon>
        <taxon>Pseudomonadati</taxon>
        <taxon>Pseudomonadota</taxon>
        <taxon>Gammaproteobacteria</taxon>
        <taxon>Pseudomonadales</taxon>
        <taxon>Pseudomonadaceae</taxon>
        <taxon>Pseudomonas</taxon>
    </lineage>
</organism>
<keyword evidence="2" id="KW-1185">Reference proteome</keyword>
<sequence length="50" mass="5243">MGQKRHLTGLNPRAFQCAQPSLSPVNDTFAPDAALNFSAALSCVGDPLDV</sequence>
<evidence type="ECO:0000313" key="1">
    <source>
        <dbReference type="EMBL" id="SDN55197.1"/>
    </source>
</evidence>
<name>A0ABY0RBS0_9PSED</name>
<proteinExistence type="predicted"/>
<dbReference type="EMBL" id="LT629706">
    <property type="protein sequence ID" value="SDN55197.1"/>
    <property type="molecule type" value="Genomic_DNA"/>
</dbReference>